<feature type="domain" description="VWFA" evidence="2">
    <location>
        <begin position="517"/>
        <end position="699"/>
    </location>
</feature>
<dbReference type="Gene3D" id="3.40.50.410">
    <property type="entry name" value="von Willebrand factor, type A domain"/>
    <property type="match status" value="1"/>
</dbReference>
<organism evidence="3 4">
    <name type="scientific">Actinomadura monticuli</name>
    <dbReference type="NCBI Taxonomy" id="3097367"/>
    <lineage>
        <taxon>Bacteria</taxon>
        <taxon>Bacillati</taxon>
        <taxon>Actinomycetota</taxon>
        <taxon>Actinomycetes</taxon>
        <taxon>Streptosporangiales</taxon>
        <taxon>Thermomonosporaceae</taxon>
        <taxon>Actinomadura</taxon>
    </lineage>
</organism>
<dbReference type="EMBL" id="JAXCEI010000008">
    <property type="protein sequence ID" value="MFA1541222.1"/>
    <property type="molecule type" value="Genomic_DNA"/>
</dbReference>
<dbReference type="SMART" id="SM00327">
    <property type="entry name" value="VWA"/>
    <property type="match status" value="1"/>
</dbReference>
<sequence length="706" mass="78647">MSRYRYGAYEDGPDPLAPPYDVRDALDAMGDSVLDGTRPDDALRELLRRGLPGARNRRGLDDMLRQVRERRRALRDRGRLDGTLEQARALLDTAIGQERAELFPDPSDEARLREAELDTLPSDTSQAIRRLSDYDWRSDAARRTFEQLKDLLRREVLDSQFQGMKQALENQDPAALERVKEMMGALNQMLERDARGEHTQDDFDRFMEQYGDMFPDDPQNLEELVDSLARRAAAMDRLLASLSPEQRAELAGLMDQAMRDAGLAMEMTRLGDALRARRPDLGWGRPEEMTGDDPLGMGDATTALAELADLSELEAALGQDYPGARLDDIDEDAVRRALGRQAVDDLDALRRIEKELERQGYLRRNRGKLELTPKAVRRLGETALRRVFSQLTSGRQGDHDQRDAGQAGELTGASREWRFGDEQPLDVVRTVSNAIRRSAMEGGVTEGGVAESGAGLVARPALAKVAEPTTADVAEITGVRPPAGVKPVGVRPGGVRPGGVRLGVDDFEVHETERRTGAAVCLLVDLSYSMVLRGTWAVAKQTTLALHTLVTSKFPQDAIQIIGFSNYARVLHPEEMAGLDWDMVQGTNLHHALMIAGRHLDRHPDFEPIVLVVTDGEPTAHLRPDGRSLFDYPPSTDTLVLTLAEVDKMTRRGACMNFFMLAEDRRLVSFVEEVARRNGGRVFAPDADRLGEYVVSDYLRVRRGRR</sequence>
<dbReference type="RefSeq" id="WP_371951373.1">
    <property type="nucleotide sequence ID" value="NZ_JAXCEI010000008.1"/>
</dbReference>
<protein>
    <recommendedName>
        <fullName evidence="2">VWFA domain-containing protein</fullName>
    </recommendedName>
</protein>
<reference evidence="3 4" key="1">
    <citation type="submission" date="2023-11" db="EMBL/GenBank/DDBJ databases">
        <title>Actinomadura monticuli sp. nov., isolated from volcanic ash.</title>
        <authorList>
            <person name="Lee S.D."/>
            <person name="Yang H."/>
            <person name="Kim I.S."/>
        </authorList>
    </citation>
    <scope>NUCLEOTIDE SEQUENCE [LARGE SCALE GENOMIC DNA]</scope>
    <source>
        <strain evidence="3 4">DLS-62</strain>
    </source>
</reference>
<dbReference type="InterPro" id="IPR002035">
    <property type="entry name" value="VWF_A"/>
</dbReference>
<evidence type="ECO:0000313" key="3">
    <source>
        <dbReference type="EMBL" id="MFA1541222.1"/>
    </source>
</evidence>
<dbReference type="InterPro" id="IPR036465">
    <property type="entry name" value="vWFA_dom_sf"/>
</dbReference>
<evidence type="ECO:0000259" key="2">
    <source>
        <dbReference type="SMART" id="SM00327"/>
    </source>
</evidence>
<gene>
    <name evidence="3" type="ORF">SM611_20050</name>
</gene>
<name>A0ABV4QDG3_9ACTN</name>
<dbReference type="Proteomes" id="UP001569963">
    <property type="component" value="Unassembled WGS sequence"/>
</dbReference>
<evidence type="ECO:0000313" key="4">
    <source>
        <dbReference type="Proteomes" id="UP001569963"/>
    </source>
</evidence>
<dbReference type="CDD" id="cd00198">
    <property type="entry name" value="vWFA"/>
    <property type="match status" value="1"/>
</dbReference>
<keyword evidence="4" id="KW-1185">Reference proteome</keyword>
<evidence type="ECO:0000256" key="1">
    <source>
        <dbReference type="SAM" id="MobiDB-lite"/>
    </source>
</evidence>
<accession>A0ABV4QDG3</accession>
<comment type="caution">
    <text evidence="3">The sequence shown here is derived from an EMBL/GenBank/DDBJ whole genome shotgun (WGS) entry which is preliminary data.</text>
</comment>
<proteinExistence type="predicted"/>
<dbReference type="SUPFAM" id="SSF53300">
    <property type="entry name" value="vWA-like"/>
    <property type="match status" value="1"/>
</dbReference>
<feature type="region of interest" description="Disordered" evidence="1">
    <location>
        <begin position="390"/>
        <end position="411"/>
    </location>
</feature>